<name>A0A1N6E4E1_9RHOB</name>
<feature type="region of interest" description="Disordered" evidence="1">
    <location>
        <begin position="203"/>
        <end position="248"/>
    </location>
</feature>
<reference evidence="3" key="1">
    <citation type="submission" date="2016-11" db="EMBL/GenBank/DDBJ databases">
        <authorList>
            <person name="Varghese N."/>
            <person name="Submissions S."/>
        </authorList>
    </citation>
    <scope>NUCLEOTIDE SEQUENCE [LARGE SCALE GENOMIC DNA]</scope>
    <source>
        <strain evidence="3">DSM 29440</strain>
    </source>
</reference>
<dbReference type="STRING" id="1217970.SAMN05444002_0318"/>
<evidence type="ECO:0000256" key="1">
    <source>
        <dbReference type="SAM" id="MobiDB-lite"/>
    </source>
</evidence>
<evidence type="ECO:0000313" key="2">
    <source>
        <dbReference type="EMBL" id="SIN77861.1"/>
    </source>
</evidence>
<sequence>MGETFRSSVLRLAHEDRAEFFEPRRSRTFPWYLVLFRIALEDCSGSLRLFSKGVDDDRTQRRAREVVGILRELHSDRCLIPQPGLAARLLREALDNQPLFDDLARQIMIDVGPHLNNAEEVARYGRKKHAYKLPRRPARKRQQLTDAEQPGWAGVNRMPSQKVQMPCRVVPDIKKLIEDEAFHVGISQSRWLEEAIAEKLQRQGHPVYLPAPSKAPKTSEGSARRPRRASLPHPDKSRSSAANRADKMTTVRFSRTLAAQIDRARGRTERSAWVNEAVSSFMNEEARLPEALAPKQALPVAVSVGFDHQIFCCHRTRCEEI</sequence>
<protein>
    <submittedName>
        <fullName evidence="2">Uncharacterized protein</fullName>
    </submittedName>
</protein>
<feature type="compositionally biased region" description="Basic residues" evidence="1">
    <location>
        <begin position="133"/>
        <end position="142"/>
    </location>
</feature>
<dbReference type="EMBL" id="FSRL01000001">
    <property type="protein sequence ID" value="SIN77861.1"/>
    <property type="molecule type" value="Genomic_DNA"/>
</dbReference>
<feature type="region of interest" description="Disordered" evidence="1">
    <location>
        <begin position="133"/>
        <end position="155"/>
    </location>
</feature>
<evidence type="ECO:0000313" key="3">
    <source>
        <dbReference type="Proteomes" id="UP000184932"/>
    </source>
</evidence>
<dbReference type="AlphaFoldDB" id="A0A1N6E4E1"/>
<dbReference type="RefSeq" id="WP_175570407.1">
    <property type="nucleotide sequence ID" value="NZ_FSRL01000001.1"/>
</dbReference>
<organism evidence="2 3">
    <name type="scientific">Vannielia litorea</name>
    <dbReference type="NCBI Taxonomy" id="1217970"/>
    <lineage>
        <taxon>Bacteria</taxon>
        <taxon>Pseudomonadati</taxon>
        <taxon>Pseudomonadota</taxon>
        <taxon>Alphaproteobacteria</taxon>
        <taxon>Rhodobacterales</taxon>
        <taxon>Paracoccaceae</taxon>
        <taxon>Vannielia</taxon>
    </lineage>
</organism>
<accession>A0A1N6E4E1</accession>
<dbReference type="Proteomes" id="UP000184932">
    <property type="component" value="Unassembled WGS sequence"/>
</dbReference>
<proteinExistence type="predicted"/>
<gene>
    <name evidence="2" type="ORF">SAMN05444002_0318</name>
</gene>
<feature type="compositionally biased region" description="Basic and acidic residues" evidence="1">
    <location>
        <begin position="233"/>
        <end position="248"/>
    </location>
</feature>
<keyword evidence="3" id="KW-1185">Reference proteome</keyword>